<dbReference type="Gene3D" id="2.10.70.20">
    <property type="entry name" value="gspk-gspi-gspj complex like domains"/>
    <property type="match status" value="1"/>
</dbReference>
<dbReference type="SUPFAM" id="SSF54523">
    <property type="entry name" value="Pili subunits"/>
    <property type="match status" value="1"/>
</dbReference>
<keyword evidence="6" id="KW-0997">Cell inner membrane</keyword>
<proteinExistence type="inferred from homology"/>
<comment type="subcellular location">
    <subcellularLocation>
        <location evidence="1">Cell inner membrane</location>
        <topology evidence="1">Single-pass membrane protein</topology>
    </subcellularLocation>
</comment>
<keyword evidence="5" id="KW-0488">Methylation</keyword>
<protein>
    <recommendedName>
        <fullName evidence="3">Type II secretion system protein J</fullName>
    </recommendedName>
</protein>
<dbReference type="InterPro" id="IPR012902">
    <property type="entry name" value="N_methyl_site"/>
</dbReference>
<name>A0A1X1A701_PSEPU</name>
<dbReference type="EMBL" id="NBWC01000002">
    <property type="protein sequence ID" value="ORL67723.1"/>
    <property type="molecule type" value="Genomic_DNA"/>
</dbReference>
<evidence type="ECO:0000256" key="9">
    <source>
        <dbReference type="ARBA" id="ARBA00023136"/>
    </source>
</evidence>
<dbReference type="GO" id="GO:0015627">
    <property type="term" value="C:type II protein secretion system complex"/>
    <property type="evidence" value="ECO:0007669"/>
    <property type="project" value="InterPro"/>
</dbReference>
<evidence type="ECO:0000256" key="7">
    <source>
        <dbReference type="ARBA" id="ARBA00022692"/>
    </source>
</evidence>
<dbReference type="Pfam" id="PF11612">
    <property type="entry name" value="T2SSJ"/>
    <property type="match status" value="1"/>
</dbReference>
<dbReference type="InterPro" id="IPR010055">
    <property type="entry name" value="T2SS_protein-GspJ"/>
</dbReference>
<evidence type="ECO:0000313" key="11">
    <source>
        <dbReference type="Proteomes" id="UP000193675"/>
    </source>
</evidence>
<dbReference type="NCBIfam" id="TIGR02532">
    <property type="entry name" value="IV_pilin_GFxxxE"/>
    <property type="match status" value="1"/>
</dbReference>
<dbReference type="PROSITE" id="PS00409">
    <property type="entry name" value="PROKAR_NTER_METHYL"/>
    <property type="match status" value="1"/>
</dbReference>
<accession>A0A1X1A701</accession>
<evidence type="ECO:0000256" key="3">
    <source>
        <dbReference type="ARBA" id="ARBA00021539"/>
    </source>
</evidence>
<sequence length="197" mass="22678">MGRSDRGRKRRQRGFTLIELLLAIALFALLAVGTARLLDVLVRADGKRQEQAEDLRALGRAMSLIQRDALHGYLPASLKQRGFGVMLEQQRMAWWIAGVQDSQPLPRSELRLVNYWLKDGVLWRQRHTLEHGQSAPQRLLDGVVELRWRLYVPDVGWQAHWPIVQRRPAPPQALEIILSTKRFQQIRRVFPLAGASQ</sequence>
<dbReference type="PANTHER" id="PTHR39583:SF2">
    <property type="entry name" value="TYPE II SECRETION SYSTEM PROTEIN J"/>
    <property type="match status" value="1"/>
</dbReference>
<dbReference type="GO" id="GO:0015628">
    <property type="term" value="P:protein secretion by the type II secretion system"/>
    <property type="evidence" value="ECO:0007669"/>
    <property type="project" value="InterPro"/>
</dbReference>
<dbReference type="OrthoDB" id="9794345at2"/>
<evidence type="ECO:0000256" key="2">
    <source>
        <dbReference type="ARBA" id="ARBA00011084"/>
    </source>
</evidence>
<keyword evidence="8" id="KW-1133">Transmembrane helix</keyword>
<keyword evidence="9" id="KW-0472">Membrane</keyword>
<reference evidence="10 11" key="1">
    <citation type="submission" date="2017-04" db="EMBL/GenBank/DDBJ databases">
        <title>Presence of VIM-2 positive Pseudomonas species in chickens and their surrounding environment.</title>
        <authorList>
            <person name="Zhang R."/>
        </authorList>
    </citation>
    <scope>NUCLEOTIDE SEQUENCE [LARGE SCALE GENOMIC DNA]</scope>
    <source>
        <strain evidence="10 11">DZ-C18</strain>
    </source>
</reference>
<dbReference type="Proteomes" id="UP000193675">
    <property type="component" value="Unassembled WGS sequence"/>
</dbReference>
<keyword evidence="7" id="KW-0812">Transmembrane</keyword>
<evidence type="ECO:0000256" key="1">
    <source>
        <dbReference type="ARBA" id="ARBA00004377"/>
    </source>
</evidence>
<evidence type="ECO:0000256" key="5">
    <source>
        <dbReference type="ARBA" id="ARBA00022481"/>
    </source>
</evidence>
<dbReference type="InterPro" id="IPR045584">
    <property type="entry name" value="Pilin-like"/>
</dbReference>
<evidence type="ECO:0000256" key="6">
    <source>
        <dbReference type="ARBA" id="ARBA00022519"/>
    </source>
</evidence>
<dbReference type="NCBIfam" id="TIGR01711">
    <property type="entry name" value="gspJ"/>
    <property type="match status" value="1"/>
</dbReference>
<comment type="similarity">
    <text evidence="2">Belongs to the GSP J family.</text>
</comment>
<organism evidence="10 11">
    <name type="scientific">Pseudomonas putida</name>
    <name type="common">Arthrobacter siderocapsulatus</name>
    <dbReference type="NCBI Taxonomy" id="303"/>
    <lineage>
        <taxon>Bacteria</taxon>
        <taxon>Pseudomonadati</taxon>
        <taxon>Pseudomonadota</taxon>
        <taxon>Gammaproteobacteria</taxon>
        <taxon>Pseudomonadales</taxon>
        <taxon>Pseudomonadaceae</taxon>
        <taxon>Pseudomonas</taxon>
    </lineage>
</organism>
<keyword evidence="4" id="KW-1003">Cell membrane</keyword>
<dbReference type="InterPro" id="IPR051621">
    <property type="entry name" value="T2SS_protein_J"/>
</dbReference>
<comment type="caution">
    <text evidence="10">The sequence shown here is derived from an EMBL/GenBank/DDBJ whole genome shotgun (WGS) entry which is preliminary data.</text>
</comment>
<dbReference type="GO" id="GO:0005886">
    <property type="term" value="C:plasma membrane"/>
    <property type="evidence" value="ECO:0007669"/>
    <property type="project" value="UniProtKB-SubCell"/>
</dbReference>
<dbReference type="PANTHER" id="PTHR39583">
    <property type="entry name" value="TYPE II SECRETION SYSTEM PROTEIN J-RELATED"/>
    <property type="match status" value="1"/>
</dbReference>
<dbReference type="AlphaFoldDB" id="A0A1X1A701"/>
<dbReference type="RefSeq" id="WP_084853865.1">
    <property type="nucleotide sequence ID" value="NZ_JAOTEI010000128.1"/>
</dbReference>
<gene>
    <name evidence="10" type="ORF">B7H17_01295</name>
</gene>
<evidence type="ECO:0000256" key="8">
    <source>
        <dbReference type="ARBA" id="ARBA00022989"/>
    </source>
</evidence>
<dbReference type="Pfam" id="PF07963">
    <property type="entry name" value="N_methyl"/>
    <property type="match status" value="1"/>
</dbReference>
<evidence type="ECO:0000313" key="10">
    <source>
        <dbReference type="EMBL" id="ORL67723.1"/>
    </source>
</evidence>
<evidence type="ECO:0000256" key="4">
    <source>
        <dbReference type="ARBA" id="ARBA00022475"/>
    </source>
</evidence>